<dbReference type="PIRSF" id="PIRSF028757">
    <property type="entry name" value="LD-carboxypeptidase"/>
    <property type="match status" value="1"/>
</dbReference>
<evidence type="ECO:0000256" key="6">
    <source>
        <dbReference type="SAM" id="MobiDB-lite"/>
    </source>
</evidence>
<evidence type="ECO:0000259" key="7">
    <source>
        <dbReference type="Pfam" id="PF02016"/>
    </source>
</evidence>
<gene>
    <name evidence="9" type="ORF">M8A51_16515</name>
</gene>
<evidence type="ECO:0000256" key="1">
    <source>
        <dbReference type="ARBA" id="ARBA00010233"/>
    </source>
</evidence>
<keyword evidence="10" id="KW-1185">Reference proteome</keyword>
<keyword evidence="5" id="KW-0720">Serine protease</keyword>
<dbReference type="InterPro" id="IPR027478">
    <property type="entry name" value="LdcA_N"/>
</dbReference>
<dbReference type="EMBL" id="JAMKFE010000010">
    <property type="protein sequence ID" value="MCM5681131.1"/>
    <property type="molecule type" value="Genomic_DNA"/>
</dbReference>
<accession>A0ABT0YQX5</accession>
<dbReference type="InterPro" id="IPR040921">
    <property type="entry name" value="Peptidase_S66C"/>
</dbReference>
<evidence type="ECO:0000259" key="8">
    <source>
        <dbReference type="Pfam" id="PF17676"/>
    </source>
</evidence>
<dbReference type="PANTHER" id="PTHR30237:SF2">
    <property type="entry name" value="MUREIN TETRAPEPTIDE CARBOXYPEPTIDASE"/>
    <property type="match status" value="1"/>
</dbReference>
<evidence type="ECO:0000313" key="10">
    <source>
        <dbReference type="Proteomes" id="UP001165541"/>
    </source>
</evidence>
<protein>
    <submittedName>
        <fullName evidence="9">LD-carboxypeptidase</fullName>
    </submittedName>
</protein>
<dbReference type="Pfam" id="PF17676">
    <property type="entry name" value="Peptidase_S66C"/>
    <property type="match status" value="1"/>
</dbReference>
<dbReference type="InterPro" id="IPR029062">
    <property type="entry name" value="Class_I_gatase-like"/>
</dbReference>
<dbReference type="InterPro" id="IPR027461">
    <property type="entry name" value="Carboxypeptidase_A_C_sf"/>
</dbReference>
<dbReference type="Pfam" id="PF02016">
    <property type="entry name" value="Peptidase_S66"/>
    <property type="match status" value="1"/>
</dbReference>
<dbReference type="Proteomes" id="UP001165541">
    <property type="component" value="Unassembled WGS sequence"/>
</dbReference>
<evidence type="ECO:0000256" key="2">
    <source>
        <dbReference type="ARBA" id="ARBA00022645"/>
    </source>
</evidence>
<dbReference type="SUPFAM" id="SSF52317">
    <property type="entry name" value="Class I glutamine amidotransferase-like"/>
    <property type="match status" value="1"/>
</dbReference>
<evidence type="ECO:0000313" key="9">
    <source>
        <dbReference type="EMBL" id="MCM5681131.1"/>
    </source>
</evidence>
<proteinExistence type="inferred from homology"/>
<reference evidence="9" key="1">
    <citation type="submission" date="2022-05" db="EMBL/GenBank/DDBJ databases">
        <title>Schlegelella sp. nov., isolated from mangrove soil.</title>
        <authorList>
            <person name="Liu Y."/>
            <person name="Ge X."/>
            <person name="Liu W."/>
        </authorList>
    </citation>
    <scope>NUCLEOTIDE SEQUENCE</scope>
    <source>
        <strain evidence="9">S2-27</strain>
    </source>
</reference>
<comment type="similarity">
    <text evidence="1">Belongs to the peptidase S66 family.</text>
</comment>
<feature type="domain" description="LD-carboxypeptidase C-terminal" evidence="8">
    <location>
        <begin position="184"/>
        <end position="300"/>
    </location>
</feature>
<feature type="domain" description="LD-carboxypeptidase N-terminal" evidence="7">
    <location>
        <begin position="22"/>
        <end position="139"/>
    </location>
</feature>
<dbReference type="SUPFAM" id="SSF141986">
    <property type="entry name" value="LD-carboxypeptidase A C-terminal domain-like"/>
    <property type="match status" value="1"/>
</dbReference>
<evidence type="ECO:0000256" key="4">
    <source>
        <dbReference type="ARBA" id="ARBA00022801"/>
    </source>
</evidence>
<feature type="compositionally biased region" description="Basic and acidic residues" evidence="6">
    <location>
        <begin position="1"/>
        <end position="14"/>
    </location>
</feature>
<name>A0ABT0YQX5_9BURK</name>
<keyword evidence="4" id="KW-0378">Hydrolase</keyword>
<sequence length="311" mass="34085">MSAHHSHDHEHDHGPQPTSLTLYSPAGVLLKAAVLRRAAKRLAAHGFEVHIDEAALLKHQRFSGDDEARLEALHRVARSGTSIAMAARGGYGLTRLLDRIDYRLLHQSTERGMRWVGHSDCTVLQLAMLAHHKSVSYAGPMGAFDFGGDAVDEVTEACFLEAMRGELEAVGFRTEAGFDGLDVKGSLWGGNLWMVTSLLGTPHMPKVKGGILFLEDVNEHPYRIERNLLHLHQAGVLDAQKAIVLGRFTEYKKSPNDRGYALKSAVEHIRSVTRTPVLTGLPFGHVPTKVTLPVGAKAQLVVQGRDVLIAW</sequence>
<dbReference type="PANTHER" id="PTHR30237">
    <property type="entry name" value="MURAMOYLTETRAPEPTIDE CARBOXYPEPTIDASE"/>
    <property type="match status" value="1"/>
</dbReference>
<comment type="caution">
    <text evidence="9">The sequence shown here is derived from an EMBL/GenBank/DDBJ whole genome shotgun (WGS) entry which is preliminary data.</text>
</comment>
<feature type="region of interest" description="Disordered" evidence="6">
    <location>
        <begin position="1"/>
        <end position="20"/>
    </location>
</feature>
<dbReference type="CDD" id="cd07025">
    <property type="entry name" value="Peptidase_S66"/>
    <property type="match status" value="1"/>
</dbReference>
<dbReference type="RefSeq" id="WP_251779614.1">
    <property type="nucleotide sequence ID" value="NZ_JAMKFE010000010.1"/>
</dbReference>
<dbReference type="Gene3D" id="3.40.50.10740">
    <property type="entry name" value="Class I glutamine amidotransferase-like"/>
    <property type="match status" value="1"/>
</dbReference>
<evidence type="ECO:0000256" key="5">
    <source>
        <dbReference type="ARBA" id="ARBA00022825"/>
    </source>
</evidence>
<keyword evidence="3" id="KW-0645">Protease</keyword>
<evidence type="ECO:0000256" key="3">
    <source>
        <dbReference type="ARBA" id="ARBA00022670"/>
    </source>
</evidence>
<dbReference type="InterPro" id="IPR040449">
    <property type="entry name" value="Peptidase_S66_N"/>
</dbReference>
<dbReference type="InterPro" id="IPR003507">
    <property type="entry name" value="S66_fam"/>
</dbReference>
<dbReference type="Gene3D" id="3.50.30.60">
    <property type="entry name" value="LD-carboxypeptidase A C-terminal domain-like"/>
    <property type="match status" value="1"/>
</dbReference>
<organism evidence="9 10">
    <name type="scientific">Caldimonas mangrovi</name>
    <dbReference type="NCBI Taxonomy" id="2944811"/>
    <lineage>
        <taxon>Bacteria</taxon>
        <taxon>Pseudomonadati</taxon>
        <taxon>Pseudomonadota</taxon>
        <taxon>Betaproteobacteria</taxon>
        <taxon>Burkholderiales</taxon>
        <taxon>Sphaerotilaceae</taxon>
        <taxon>Caldimonas</taxon>
    </lineage>
</organism>
<keyword evidence="2" id="KW-0121">Carboxypeptidase</keyword>